<dbReference type="EMBL" id="JASBWS010000023">
    <property type="protein sequence ID" value="KAJ9110553.1"/>
    <property type="molecule type" value="Genomic_DNA"/>
</dbReference>
<protein>
    <submittedName>
        <fullName evidence="1">Uncharacterized protein</fullName>
    </submittedName>
</protein>
<accession>A0ACC2WGM5</accession>
<organism evidence="1 2">
    <name type="scientific">Naganishia adeliensis</name>
    <dbReference type="NCBI Taxonomy" id="92952"/>
    <lineage>
        <taxon>Eukaryota</taxon>
        <taxon>Fungi</taxon>
        <taxon>Dikarya</taxon>
        <taxon>Basidiomycota</taxon>
        <taxon>Agaricomycotina</taxon>
        <taxon>Tremellomycetes</taxon>
        <taxon>Filobasidiales</taxon>
        <taxon>Filobasidiaceae</taxon>
        <taxon>Naganishia</taxon>
    </lineage>
</organism>
<dbReference type="Proteomes" id="UP001230649">
    <property type="component" value="Unassembled WGS sequence"/>
</dbReference>
<keyword evidence="2" id="KW-1185">Reference proteome</keyword>
<evidence type="ECO:0000313" key="1">
    <source>
        <dbReference type="EMBL" id="KAJ9110553.1"/>
    </source>
</evidence>
<sequence length="98" mass="11206">MFSSPPLNESVYAPVPEMKKWTRMQVTTLRYLAQDLLSELVGGNQREDDAIYAMYVFSEDENASPERNAEELARDDGPNEEEEAQSKAMMEIIEIDDD</sequence>
<evidence type="ECO:0000313" key="2">
    <source>
        <dbReference type="Proteomes" id="UP001230649"/>
    </source>
</evidence>
<proteinExistence type="predicted"/>
<reference evidence="1" key="1">
    <citation type="submission" date="2023-04" db="EMBL/GenBank/DDBJ databases">
        <title>Draft Genome sequencing of Naganishia species isolated from polar environments using Oxford Nanopore Technology.</title>
        <authorList>
            <person name="Leo P."/>
            <person name="Venkateswaran K."/>
        </authorList>
    </citation>
    <scope>NUCLEOTIDE SEQUENCE</scope>
    <source>
        <strain evidence="1">MNA-CCFEE 5262</strain>
    </source>
</reference>
<comment type="caution">
    <text evidence="1">The sequence shown here is derived from an EMBL/GenBank/DDBJ whole genome shotgun (WGS) entry which is preliminary data.</text>
</comment>
<gene>
    <name evidence="1" type="ORF">QFC20_002882</name>
</gene>
<name>A0ACC2WGM5_9TREE</name>